<keyword evidence="5" id="KW-1185">Reference proteome</keyword>
<protein>
    <recommendedName>
        <fullName evidence="3">YncI copper-binding domain-containing protein</fullName>
    </recommendedName>
</protein>
<evidence type="ECO:0000313" key="4">
    <source>
        <dbReference type="EMBL" id="BAK37361.1"/>
    </source>
</evidence>
<proteinExistence type="predicted"/>
<evidence type="ECO:0000256" key="1">
    <source>
        <dbReference type="SAM" id="MobiDB-lite"/>
    </source>
</evidence>
<keyword evidence="2" id="KW-0472">Membrane</keyword>
<dbReference type="HOGENOM" id="CLU_087540_0_0_11"/>
<feature type="domain" description="YncI copper-binding" evidence="3">
    <location>
        <begin position="47"/>
        <end position="194"/>
    </location>
</feature>
<dbReference type="PROSITE" id="PS51318">
    <property type="entry name" value="TAT"/>
    <property type="match status" value="1"/>
</dbReference>
<gene>
    <name evidence="4" type="ordered locus">MLP_43470</name>
</gene>
<organism evidence="4 5">
    <name type="scientific">Microlunatus phosphovorus (strain ATCC 700054 / DSM 10555 / JCM 9379 / NBRC 101784 / NCIMB 13414 / VKM Ac-1990 / NM-1)</name>
    <dbReference type="NCBI Taxonomy" id="1032480"/>
    <lineage>
        <taxon>Bacteria</taxon>
        <taxon>Bacillati</taxon>
        <taxon>Actinomycetota</taxon>
        <taxon>Actinomycetes</taxon>
        <taxon>Propionibacteriales</taxon>
        <taxon>Propionibacteriaceae</taxon>
        <taxon>Microlunatus</taxon>
    </lineage>
</organism>
<sequence>MTMLLANQLPAGRTVRRRPTWRRRALLTAAGLTATSLTLLPITAEAHVRVISDGANSGGYSALTFRVPNESPTAGTVKLTVELPTDHPFLSVSTKPVPGWTATTKKSKLPEPVDSHGTTLTEAISSVTWTADKGNQIKPGEYQEFSISVGPLPEPGTVLLPAVQTYSDGEIVSWDQPTPASGEEPEHPAPQLEVVAADGADHHGGAAGSPTDAAAEANPQQAGESQGANNDGLTRTLGGLGLMMGLVAFVVAALAWRRSGRGPSA</sequence>
<keyword evidence="2" id="KW-1133">Transmembrane helix</keyword>
<dbReference type="Pfam" id="PF07987">
    <property type="entry name" value="DUF1775"/>
    <property type="match status" value="1"/>
</dbReference>
<feature type="transmembrane region" description="Helical" evidence="2">
    <location>
        <begin position="237"/>
        <end position="256"/>
    </location>
</feature>
<accession>F5XSV3</accession>
<dbReference type="Proteomes" id="UP000007947">
    <property type="component" value="Chromosome"/>
</dbReference>
<dbReference type="STRING" id="1032480.MLP_43470"/>
<dbReference type="RefSeq" id="WP_013865195.1">
    <property type="nucleotide sequence ID" value="NC_015635.1"/>
</dbReference>
<dbReference type="InterPro" id="IPR012533">
    <property type="entry name" value="YcnI-copper_dom"/>
</dbReference>
<feature type="compositionally biased region" description="Polar residues" evidence="1">
    <location>
        <begin position="218"/>
        <end position="231"/>
    </location>
</feature>
<dbReference type="eggNOG" id="COG4549">
    <property type="taxonomic scope" value="Bacteria"/>
</dbReference>
<dbReference type="KEGG" id="mph:MLP_43470"/>
<reference evidence="4 5" key="1">
    <citation type="submission" date="2011-05" db="EMBL/GenBank/DDBJ databases">
        <title>Whole genome sequence of Microlunatus phosphovorus NM-1.</title>
        <authorList>
            <person name="Hosoyama A."/>
            <person name="Sasaki K."/>
            <person name="Harada T."/>
            <person name="Igarashi R."/>
            <person name="Kawakoshi A."/>
            <person name="Sasagawa M."/>
            <person name="Fukada J."/>
            <person name="Nakamura S."/>
            <person name="Katano Y."/>
            <person name="Hanada S."/>
            <person name="Kamagata Y."/>
            <person name="Nakamura N."/>
            <person name="Yamazaki S."/>
            <person name="Fujita N."/>
        </authorList>
    </citation>
    <scope>NUCLEOTIDE SEQUENCE [LARGE SCALE GENOMIC DNA]</scope>
    <source>
        <strain evidence="5">ATCC 700054 / DSM 10555 / JCM 9379 / NBRC 101784 / NCIMB 13414 / VKM Ac-1990 / NM-1</strain>
    </source>
</reference>
<evidence type="ECO:0000259" key="3">
    <source>
        <dbReference type="Pfam" id="PF07987"/>
    </source>
</evidence>
<feature type="region of interest" description="Disordered" evidence="1">
    <location>
        <begin position="200"/>
        <end position="231"/>
    </location>
</feature>
<dbReference type="InterPro" id="IPR038507">
    <property type="entry name" value="YcnI-like_sf"/>
</dbReference>
<dbReference type="AlphaFoldDB" id="F5XSV3"/>
<evidence type="ECO:0000313" key="5">
    <source>
        <dbReference type="Proteomes" id="UP000007947"/>
    </source>
</evidence>
<dbReference type="EMBL" id="AP012204">
    <property type="protein sequence ID" value="BAK37361.1"/>
    <property type="molecule type" value="Genomic_DNA"/>
</dbReference>
<dbReference type="Gene3D" id="2.60.40.2230">
    <property type="entry name" value="Uncharacterised protein YcnI-like PF07987, DUF1775"/>
    <property type="match status" value="1"/>
</dbReference>
<dbReference type="CDD" id="cd08545">
    <property type="entry name" value="YcnI_like"/>
    <property type="match status" value="1"/>
</dbReference>
<dbReference type="InterPro" id="IPR006311">
    <property type="entry name" value="TAT_signal"/>
</dbReference>
<keyword evidence="2" id="KW-0812">Transmembrane</keyword>
<name>F5XSV3_MICPN</name>
<evidence type="ECO:0000256" key="2">
    <source>
        <dbReference type="SAM" id="Phobius"/>
    </source>
</evidence>